<name>A0ACC2W1T2_9TREE</name>
<reference evidence="1" key="1">
    <citation type="submission" date="2023-04" db="EMBL/GenBank/DDBJ databases">
        <title>Draft Genome sequencing of Naganishia species isolated from polar environments using Oxford Nanopore Technology.</title>
        <authorList>
            <person name="Leo P."/>
            <person name="Venkateswaran K."/>
        </authorList>
    </citation>
    <scope>NUCLEOTIDE SEQUENCE</scope>
    <source>
        <strain evidence="1">MNA-CCFEE 5423</strain>
    </source>
</reference>
<proteinExistence type="predicted"/>
<gene>
    <name evidence="1" type="ORF">QFC21_001773</name>
</gene>
<evidence type="ECO:0000313" key="2">
    <source>
        <dbReference type="Proteomes" id="UP001227268"/>
    </source>
</evidence>
<dbReference type="EMBL" id="JASBWT010000004">
    <property type="protein sequence ID" value="KAJ9105403.1"/>
    <property type="molecule type" value="Genomic_DNA"/>
</dbReference>
<sequence length="615" mass="68247">MSLTSIEQTIYKKLKAQPSQILGDPELRSALQGTPKEEIANGINGLSRKGLILIKKSGTRLLYQAVSKEEAKRTGTFEHDEGLVYGYIKDAGNMGAWARTLKTATNLPQTSFLKAIKGLEQKMAIKLVKSVKFPTRRIYMLANMTPSVELTGGPWYSDGGLDQQFIDGLLGICLIHVTRQASSLVKPVVGHTFPRKTPKHDVISDVAYVSNPVHPPSHTKRLPSPKDILDFITASKVATTTLAVEHVIQLMNVLVYNGEVEILKPLAGTRHDEGWNSDLEGDGGGMSLKEWEDEADARKNKQKKDQDKDKSKSGPRKRARSGSDSDETDKKGKSKSRSKSRATTTTASDSEADLTASASDKDSTSESDNDSSGDEKARAKKRQKKEKEKELKKKKRAREKEKEKRKRRKEKERKAKEKKKERERRKKKEEKEKRRREREKSEKKHSKARTAGIDSDSDALMEIGDRKKKRSSSKKRRDSSSDSDSSSSSSSGSSSMSDSSFLSSSASSSSGDSDSDSDSGKKKSKSKANGKKPDTTTDFAADNVAQHSMFDFEHDIYNDADVVYRAVHPPPADAIWRVSEAPCVECPVHTFCSETGPVNPAGCVYYNEWLGWDYV</sequence>
<organism evidence="1 2">
    <name type="scientific">Naganishia friedmannii</name>
    <dbReference type="NCBI Taxonomy" id="89922"/>
    <lineage>
        <taxon>Eukaryota</taxon>
        <taxon>Fungi</taxon>
        <taxon>Dikarya</taxon>
        <taxon>Basidiomycota</taxon>
        <taxon>Agaricomycotina</taxon>
        <taxon>Tremellomycetes</taxon>
        <taxon>Filobasidiales</taxon>
        <taxon>Filobasidiaceae</taxon>
        <taxon>Naganishia</taxon>
    </lineage>
</organism>
<evidence type="ECO:0000313" key="1">
    <source>
        <dbReference type="EMBL" id="KAJ9105403.1"/>
    </source>
</evidence>
<comment type="caution">
    <text evidence="1">The sequence shown here is derived from an EMBL/GenBank/DDBJ whole genome shotgun (WGS) entry which is preliminary data.</text>
</comment>
<accession>A0ACC2W1T2</accession>
<dbReference type="Proteomes" id="UP001227268">
    <property type="component" value="Unassembled WGS sequence"/>
</dbReference>
<protein>
    <submittedName>
        <fullName evidence="1">Uncharacterized protein</fullName>
    </submittedName>
</protein>
<keyword evidence="2" id="KW-1185">Reference proteome</keyword>